<dbReference type="InterPro" id="IPR013249">
    <property type="entry name" value="RNA_pol_sigma70_r4_t2"/>
</dbReference>
<protein>
    <submittedName>
        <fullName evidence="2">RNA polymerase sigma factor, sigma-70 family</fullName>
    </submittedName>
</protein>
<proteinExistence type="predicted"/>
<gene>
    <name evidence="2" type="ORF">ROSEINA2194_01078</name>
</gene>
<dbReference type="InterPro" id="IPR036388">
    <property type="entry name" value="WH-like_DNA-bd_sf"/>
</dbReference>
<dbReference type="GO" id="GO:0016987">
    <property type="term" value="F:sigma factor activity"/>
    <property type="evidence" value="ECO:0007669"/>
    <property type="project" value="InterPro"/>
</dbReference>
<dbReference type="Gene3D" id="1.10.10.10">
    <property type="entry name" value="Winged helix-like DNA-binding domain superfamily/Winged helix DNA-binding domain"/>
    <property type="match status" value="1"/>
</dbReference>
<dbReference type="EMBL" id="ACFY01000047">
    <property type="protein sequence ID" value="EEG95056.1"/>
    <property type="molecule type" value="Genomic_DNA"/>
</dbReference>
<comment type="caution">
    <text evidence="2">The sequence shown here is derived from an EMBL/GenBank/DDBJ whole genome shotgun (WGS) entry which is preliminary data.</text>
</comment>
<evidence type="ECO:0000313" key="2">
    <source>
        <dbReference type="EMBL" id="EEG95056.1"/>
    </source>
</evidence>
<dbReference type="InterPro" id="IPR013324">
    <property type="entry name" value="RNA_pol_sigma_r3/r4-like"/>
</dbReference>
<name>C0FQS4_9FIRM</name>
<accession>C0FQS4</accession>
<reference evidence="2 3" key="1">
    <citation type="submission" date="2009-02" db="EMBL/GenBank/DDBJ databases">
        <authorList>
            <person name="Fulton L."/>
            <person name="Clifton S."/>
            <person name="Fulton B."/>
            <person name="Xu J."/>
            <person name="Minx P."/>
            <person name="Pepin K.H."/>
            <person name="Johnson M."/>
            <person name="Bhonagiri V."/>
            <person name="Nash W.E."/>
            <person name="Mardis E.R."/>
            <person name="Wilson R.K."/>
        </authorList>
    </citation>
    <scope>NUCLEOTIDE SEQUENCE [LARGE SCALE GENOMIC DNA]</scope>
    <source>
        <strain evidence="2 3">DSM 16841</strain>
    </source>
</reference>
<dbReference type="GO" id="GO:0006352">
    <property type="term" value="P:DNA-templated transcription initiation"/>
    <property type="evidence" value="ECO:0007669"/>
    <property type="project" value="InterPro"/>
</dbReference>
<evidence type="ECO:0000259" key="1">
    <source>
        <dbReference type="Pfam" id="PF08281"/>
    </source>
</evidence>
<dbReference type="eggNOG" id="COG1595">
    <property type="taxonomic scope" value="Bacteria"/>
</dbReference>
<feature type="domain" description="RNA polymerase sigma factor 70 region 4 type 2" evidence="1">
    <location>
        <begin position="85"/>
        <end position="137"/>
    </location>
</feature>
<dbReference type="Pfam" id="PF08281">
    <property type="entry name" value="Sigma70_r4_2"/>
    <property type="match status" value="1"/>
</dbReference>
<dbReference type="GO" id="GO:0003677">
    <property type="term" value="F:DNA binding"/>
    <property type="evidence" value="ECO:0007669"/>
    <property type="project" value="InterPro"/>
</dbReference>
<reference evidence="2 3" key="2">
    <citation type="submission" date="2009-03" db="EMBL/GenBank/DDBJ databases">
        <title>Draft genome sequence of Roseburia inulinivorans (DSM 16841).</title>
        <authorList>
            <person name="Sudarsanam P."/>
            <person name="Ley R."/>
            <person name="Guruge J."/>
            <person name="Turnbaugh P.J."/>
            <person name="Mahowald M."/>
            <person name="Liep D."/>
            <person name="Gordon J."/>
        </authorList>
    </citation>
    <scope>NUCLEOTIDE SEQUENCE [LARGE SCALE GENOMIC DNA]</scope>
    <source>
        <strain evidence="2 3">DSM 16841</strain>
    </source>
</reference>
<dbReference type="SUPFAM" id="SSF88659">
    <property type="entry name" value="Sigma3 and sigma4 domains of RNA polymerase sigma factors"/>
    <property type="match status" value="1"/>
</dbReference>
<dbReference type="AlphaFoldDB" id="C0FQS4"/>
<organism evidence="2 3">
    <name type="scientific">Roseburia inulinivorans DSM 16841</name>
    <dbReference type="NCBI Taxonomy" id="622312"/>
    <lineage>
        <taxon>Bacteria</taxon>
        <taxon>Bacillati</taxon>
        <taxon>Bacillota</taxon>
        <taxon>Clostridia</taxon>
        <taxon>Lachnospirales</taxon>
        <taxon>Lachnospiraceae</taxon>
        <taxon>Roseburia</taxon>
    </lineage>
</organism>
<evidence type="ECO:0000313" key="3">
    <source>
        <dbReference type="Proteomes" id="UP000003561"/>
    </source>
</evidence>
<dbReference type="Proteomes" id="UP000003561">
    <property type="component" value="Unassembled WGS sequence"/>
</dbReference>
<sequence>MEDFTMTTINLKDFYYWYTQDQLIEVSDEVAEVFKADARYEMAYQRRLSRHKAQYSLDCDDGIEYSACLHEPTPQELLERMETFLRLWNALNSLPEIQGRRIDAHIILGKSIKEIAEAEGVHEESIRQSIKRGLERMKKIFDFFFLTHLELMKKCLGL</sequence>